<protein>
    <submittedName>
        <fullName evidence="1">Uncharacterized protein</fullName>
    </submittedName>
</protein>
<reference evidence="1" key="2">
    <citation type="journal article" date="2015" name="Fish Shellfish Immunol.">
        <title>Early steps in the European eel (Anguilla anguilla)-Vibrio vulnificus interaction in the gills: Role of the RtxA13 toxin.</title>
        <authorList>
            <person name="Callol A."/>
            <person name="Pajuelo D."/>
            <person name="Ebbesson L."/>
            <person name="Teles M."/>
            <person name="MacKenzie S."/>
            <person name="Amaro C."/>
        </authorList>
    </citation>
    <scope>NUCLEOTIDE SEQUENCE</scope>
</reference>
<name>A0A0E9SQ97_ANGAN</name>
<proteinExistence type="predicted"/>
<organism evidence="1">
    <name type="scientific">Anguilla anguilla</name>
    <name type="common">European freshwater eel</name>
    <name type="synonym">Muraena anguilla</name>
    <dbReference type="NCBI Taxonomy" id="7936"/>
    <lineage>
        <taxon>Eukaryota</taxon>
        <taxon>Metazoa</taxon>
        <taxon>Chordata</taxon>
        <taxon>Craniata</taxon>
        <taxon>Vertebrata</taxon>
        <taxon>Euteleostomi</taxon>
        <taxon>Actinopterygii</taxon>
        <taxon>Neopterygii</taxon>
        <taxon>Teleostei</taxon>
        <taxon>Anguilliformes</taxon>
        <taxon>Anguillidae</taxon>
        <taxon>Anguilla</taxon>
    </lineage>
</organism>
<reference evidence="1" key="1">
    <citation type="submission" date="2014-11" db="EMBL/GenBank/DDBJ databases">
        <authorList>
            <person name="Amaro Gonzalez C."/>
        </authorList>
    </citation>
    <scope>NUCLEOTIDE SEQUENCE</scope>
</reference>
<accession>A0A0E9SQ97</accession>
<sequence>MLHRSTSISHFLFFMGHVGNVLEVLSVE</sequence>
<dbReference type="AlphaFoldDB" id="A0A0E9SQ97"/>
<evidence type="ECO:0000313" key="1">
    <source>
        <dbReference type="EMBL" id="JAH43534.1"/>
    </source>
</evidence>
<dbReference type="EMBL" id="GBXM01065043">
    <property type="protein sequence ID" value="JAH43534.1"/>
    <property type="molecule type" value="Transcribed_RNA"/>
</dbReference>